<dbReference type="PROSITE" id="PS50805">
    <property type="entry name" value="KRAB"/>
    <property type="match status" value="1"/>
</dbReference>
<evidence type="ECO:0000259" key="1">
    <source>
        <dbReference type="PROSITE" id="PS50805"/>
    </source>
</evidence>
<evidence type="ECO:0000313" key="3">
    <source>
        <dbReference type="Proteomes" id="UP000295264"/>
    </source>
</evidence>
<dbReference type="Pfam" id="PF01352">
    <property type="entry name" value="KRAB"/>
    <property type="match status" value="1"/>
</dbReference>
<accession>A0A484GIH3</accession>
<dbReference type="Gene3D" id="6.10.140.140">
    <property type="match status" value="1"/>
</dbReference>
<dbReference type="PANTHER" id="PTHR23232">
    <property type="entry name" value="KRAB DOMAIN C2H2 ZINC FINGER"/>
    <property type="match status" value="1"/>
</dbReference>
<dbReference type="SUPFAM" id="SSF109640">
    <property type="entry name" value="KRAB domain (Kruppel-associated box)"/>
    <property type="match status" value="1"/>
</dbReference>
<feature type="domain" description="KRAB" evidence="1">
    <location>
        <begin position="4"/>
        <end position="43"/>
    </location>
</feature>
<comment type="caution">
    <text evidence="2">The sequence shown here is derived from an EMBL/GenBank/DDBJ whole genome shotgun (WGS) entry which is preliminary data.</text>
</comment>
<dbReference type="CDD" id="cd07765">
    <property type="entry name" value="KRAB_A-box"/>
    <property type="match status" value="1"/>
</dbReference>
<feature type="non-terminal residue" evidence="2">
    <location>
        <position position="1"/>
    </location>
</feature>
<dbReference type="AlphaFoldDB" id="A0A484GIH3"/>
<name>A0A484GIH3_SOUCH</name>
<keyword evidence="3" id="KW-1185">Reference proteome</keyword>
<protein>
    <recommendedName>
        <fullName evidence="1">KRAB domain-containing protein</fullName>
    </recommendedName>
</protein>
<dbReference type="InterPro" id="IPR050169">
    <property type="entry name" value="Krueppel_C2H2_ZnF"/>
</dbReference>
<organism evidence="2 3">
    <name type="scientific">Sousa chinensis</name>
    <name type="common">Indo-pacific humpbacked dolphin</name>
    <name type="synonym">Steno chinensis</name>
    <dbReference type="NCBI Taxonomy" id="103600"/>
    <lineage>
        <taxon>Eukaryota</taxon>
        <taxon>Metazoa</taxon>
        <taxon>Chordata</taxon>
        <taxon>Craniata</taxon>
        <taxon>Vertebrata</taxon>
        <taxon>Euteleostomi</taxon>
        <taxon>Mammalia</taxon>
        <taxon>Eutheria</taxon>
        <taxon>Laurasiatheria</taxon>
        <taxon>Artiodactyla</taxon>
        <taxon>Whippomorpha</taxon>
        <taxon>Cetacea</taxon>
        <taxon>Odontoceti</taxon>
        <taxon>Delphinidae</taxon>
        <taxon>Sousa</taxon>
    </lineage>
</organism>
<dbReference type="PANTHER" id="PTHR23232:SF133">
    <property type="entry name" value="RIKEN CDNA 1700020N01 GENE"/>
    <property type="match status" value="1"/>
</dbReference>
<reference evidence="2 3" key="1">
    <citation type="journal article" date="2018" name="Genomics">
        <title>Molecular footprints of inshore aquatic adaptation in Indo-Pacific humpback dolphin (Sousa chinensis).</title>
        <authorList>
            <person name="Ming Y."/>
            <person name="Jian J."/>
            <person name="Yu F."/>
            <person name="Yu X."/>
            <person name="Wang J."/>
            <person name="Liu W."/>
        </authorList>
    </citation>
    <scope>NUCLEOTIDE SEQUENCE [LARGE SCALE GENOMIC DNA]</scope>
    <source>
        <strain evidence="2">MY-2018</strain>
        <tissue evidence="2">Skin</tissue>
    </source>
</reference>
<evidence type="ECO:0000313" key="2">
    <source>
        <dbReference type="EMBL" id="TEA35452.1"/>
    </source>
</evidence>
<sequence length="43" mass="5000">QGNVTFEDVAMYFSLEERNLLDEPHRCLYQDVILENLALVTSL</sequence>
<dbReference type="InterPro" id="IPR036051">
    <property type="entry name" value="KRAB_dom_sf"/>
</dbReference>
<feature type="non-terminal residue" evidence="2">
    <location>
        <position position="43"/>
    </location>
</feature>
<gene>
    <name evidence="2" type="ORF">DBR06_SOUSAS20510024</name>
</gene>
<dbReference type="EMBL" id="QWLN02007406">
    <property type="protein sequence ID" value="TEA35452.1"/>
    <property type="molecule type" value="Genomic_DNA"/>
</dbReference>
<dbReference type="InterPro" id="IPR001909">
    <property type="entry name" value="KRAB"/>
</dbReference>
<proteinExistence type="predicted"/>
<dbReference type="GO" id="GO:0006355">
    <property type="term" value="P:regulation of DNA-templated transcription"/>
    <property type="evidence" value="ECO:0007669"/>
    <property type="project" value="InterPro"/>
</dbReference>
<dbReference type="Proteomes" id="UP000295264">
    <property type="component" value="Unassembled WGS sequence"/>
</dbReference>